<accession>A0A5C5WSU7</accession>
<evidence type="ECO:0000259" key="9">
    <source>
        <dbReference type="Pfam" id="PF01618"/>
    </source>
</evidence>
<dbReference type="AlphaFoldDB" id="A0A5C5WSU7"/>
<keyword evidence="11" id="KW-1185">Reference proteome</keyword>
<comment type="caution">
    <text evidence="10">The sequence shown here is derived from an EMBL/GenBank/DDBJ whole genome shotgun (WGS) entry which is preliminary data.</text>
</comment>
<dbReference type="InterPro" id="IPR050790">
    <property type="entry name" value="ExbB/TolQ_transport"/>
</dbReference>
<keyword evidence="3 8" id="KW-0812">Transmembrane</keyword>
<comment type="subcellular location">
    <subcellularLocation>
        <location evidence="1">Cell membrane</location>
        <topology evidence="1">Multi-pass membrane protein</topology>
    </subcellularLocation>
    <subcellularLocation>
        <location evidence="6">Membrane</location>
        <topology evidence="6">Multi-pass membrane protein</topology>
    </subcellularLocation>
</comment>
<evidence type="ECO:0000313" key="11">
    <source>
        <dbReference type="Proteomes" id="UP000316598"/>
    </source>
</evidence>
<reference evidence="10 11" key="1">
    <citation type="submission" date="2019-02" db="EMBL/GenBank/DDBJ databases">
        <title>Deep-cultivation of Planctomycetes and their phenomic and genomic characterization uncovers novel biology.</title>
        <authorList>
            <person name="Wiegand S."/>
            <person name="Jogler M."/>
            <person name="Boedeker C."/>
            <person name="Pinto D."/>
            <person name="Vollmers J."/>
            <person name="Rivas-Marin E."/>
            <person name="Kohn T."/>
            <person name="Peeters S.H."/>
            <person name="Heuer A."/>
            <person name="Rast P."/>
            <person name="Oberbeckmann S."/>
            <person name="Bunk B."/>
            <person name="Jeske O."/>
            <person name="Meyerdierks A."/>
            <person name="Storesund J.E."/>
            <person name="Kallscheuer N."/>
            <person name="Luecker S."/>
            <person name="Lage O.M."/>
            <person name="Pohl T."/>
            <person name="Merkel B.J."/>
            <person name="Hornburger P."/>
            <person name="Mueller R.-W."/>
            <person name="Bruemmer F."/>
            <person name="Labrenz M."/>
            <person name="Spormann A.M."/>
            <person name="Op Den Camp H."/>
            <person name="Overmann J."/>
            <person name="Amann R."/>
            <person name="Jetten M.S.M."/>
            <person name="Mascher T."/>
            <person name="Medema M.H."/>
            <person name="Devos D.P."/>
            <person name="Kaster A.-K."/>
            <person name="Ovreas L."/>
            <person name="Rohde M."/>
            <person name="Galperin M.Y."/>
            <person name="Jogler C."/>
        </authorList>
    </citation>
    <scope>NUCLEOTIDE SEQUENCE [LARGE SCALE GENOMIC DNA]</scope>
    <source>
        <strain evidence="10 11">Pla22</strain>
    </source>
</reference>
<dbReference type="PANTHER" id="PTHR30625">
    <property type="entry name" value="PROTEIN TOLQ"/>
    <property type="match status" value="1"/>
</dbReference>
<evidence type="ECO:0000256" key="3">
    <source>
        <dbReference type="ARBA" id="ARBA00022692"/>
    </source>
</evidence>
<evidence type="ECO:0000256" key="6">
    <source>
        <dbReference type="RuleBase" id="RU004057"/>
    </source>
</evidence>
<dbReference type="PANTHER" id="PTHR30625:SF11">
    <property type="entry name" value="MOTA_TOLQ_EXBB PROTON CHANNEL DOMAIN-CONTAINING PROTEIN"/>
    <property type="match status" value="1"/>
</dbReference>
<keyword evidence="2" id="KW-1003">Cell membrane</keyword>
<dbReference type="EMBL" id="SJPI01000001">
    <property type="protein sequence ID" value="TWT53231.1"/>
    <property type="molecule type" value="Genomic_DNA"/>
</dbReference>
<gene>
    <name evidence="10" type="ORF">Pla22_08590</name>
</gene>
<keyword evidence="5 8" id="KW-0472">Membrane</keyword>
<organism evidence="10 11">
    <name type="scientific">Rubripirellula amarantea</name>
    <dbReference type="NCBI Taxonomy" id="2527999"/>
    <lineage>
        <taxon>Bacteria</taxon>
        <taxon>Pseudomonadati</taxon>
        <taxon>Planctomycetota</taxon>
        <taxon>Planctomycetia</taxon>
        <taxon>Pirellulales</taxon>
        <taxon>Pirellulaceae</taxon>
        <taxon>Rubripirellula</taxon>
    </lineage>
</organism>
<dbReference type="GO" id="GO:0017038">
    <property type="term" value="P:protein import"/>
    <property type="evidence" value="ECO:0007669"/>
    <property type="project" value="TreeGrafter"/>
</dbReference>
<proteinExistence type="inferred from homology"/>
<evidence type="ECO:0000256" key="7">
    <source>
        <dbReference type="SAM" id="MobiDB-lite"/>
    </source>
</evidence>
<sequence length="343" mass="36645">MMVGRLNTFSNFCRPGKARGLAFIETVVLATCVWCALAMPAPVHAQDDVEIIEADDIQSILNDEPEPQTDAVAKPSGIDLLSLITRGGGFMIPIGIMSLLVVALAVERTLSLRTSKVMPRDLEADLRSLANPIDRFNPSIAMKVCDENPSPAASVITTMLLRTGQPLADIERAATDAIEREADRYASPIRWLTLAAAATPLMGLLGTVWGMIVAFHESTTLTAERSRSEQLSEGIYTALVTTLAGLAVAIPAAILALYLENRLAKLFHRLEEFCFDLAPGLSRFSGRQRLDLEGKLHPMEFGTVPPPAVPVAGDSSPMPPPVAAVGTGADQRGNDQHGGAKVS</sequence>
<dbReference type="Proteomes" id="UP000316598">
    <property type="component" value="Unassembled WGS sequence"/>
</dbReference>
<keyword evidence="4 8" id="KW-1133">Transmembrane helix</keyword>
<keyword evidence="6" id="KW-0813">Transport</keyword>
<name>A0A5C5WSU7_9BACT</name>
<evidence type="ECO:0000256" key="4">
    <source>
        <dbReference type="ARBA" id="ARBA00022989"/>
    </source>
</evidence>
<dbReference type="InterPro" id="IPR002898">
    <property type="entry name" value="MotA_ExbB_proton_chnl"/>
</dbReference>
<protein>
    <submittedName>
        <fullName evidence="10">Colicin uptake protein TolQ</fullName>
    </submittedName>
</protein>
<feature type="transmembrane region" description="Helical" evidence="8">
    <location>
        <begin position="90"/>
        <end position="110"/>
    </location>
</feature>
<feature type="region of interest" description="Disordered" evidence="7">
    <location>
        <begin position="306"/>
        <end position="343"/>
    </location>
</feature>
<keyword evidence="6" id="KW-0653">Protein transport</keyword>
<evidence type="ECO:0000313" key="10">
    <source>
        <dbReference type="EMBL" id="TWT53231.1"/>
    </source>
</evidence>
<feature type="transmembrane region" description="Helical" evidence="8">
    <location>
        <begin position="191"/>
        <end position="215"/>
    </location>
</feature>
<dbReference type="Pfam" id="PF01618">
    <property type="entry name" value="MotA_ExbB"/>
    <property type="match status" value="1"/>
</dbReference>
<feature type="transmembrane region" description="Helical" evidence="8">
    <location>
        <begin position="235"/>
        <end position="259"/>
    </location>
</feature>
<feature type="domain" description="MotA/TolQ/ExbB proton channel" evidence="9">
    <location>
        <begin position="161"/>
        <end position="271"/>
    </location>
</feature>
<dbReference type="GO" id="GO:0005886">
    <property type="term" value="C:plasma membrane"/>
    <property type="evidence" value="ECO:0007669"/>
    <property type="project" value="UniProtKB-SubCell"/>
</dbReference>
<evidence type="ECO:0000256" key="8">
    <source>
        <dbReference type="SAM" id="Phobius"/>
    </source>
</evidence>
<comment type="similarity">
    <text evidence="6">Belongs to the exbB/tolQ family.</text>
</comment>
<evidence type="ECO:0000256" key="1">
    <source>
        <dbReference type="ARBA" id="ARBA00004651"/>
    </source>
</evidence>
<evidence type="ECO:0000256" key="5">
    <source>
        <dbReference type="ARBA" id="ARBA00023136"/>
    </source>
</evidence>
<evidence type="ECO:0000256" key="2">
    <source>
        <dbReference type="ARBA" id="ARBA00022475"/>
    </source>
</evidence>